<name>A0A2T7PW44_POMCA</name>
<feature type="binding site" evidence="2">
    <location>
        <position position="74"/>
    </location>
    <ligand>
        <name>3'-phosphoadenylyl sulfate</name>
        <dbReference type="ChEBI" id="CHEBI:58339"/>
    </ligand>
</feature>
<proteinExistence type="predicted"/>
<dbReference type="EMBL" id="PZQS01000001">
    <property type="protein sequence ID" value="PVD37628.1"/>
    <property type="molecule type" value="Genomic_DNA"/>
</dbReference>
<dbReference type="SUPFAM" id="SSF52540">
    <property type="entry name" value="P-loop containing nucleoside triphosphate hydrolases"/>
    <property type="match status" value="1"/>
</dbReference>
<dbReference type="Proteomes" id="UP000245119">
    <property type="component" value="Linkage Group LG1"/>
</dbReference>
<keyword evidence="1" id="KW-0808">Transferase</keyword>
<dbReference type="PANTHER" id="PTHR10605:SF72">
    <property type="entry name" value="HEPARAN SULFATE 3-O SULFOTRANSFERASE-B, ISOFORM A"/>
    <property type="match status" value="1"/>
</dbReference>
<keyword evidence="4" id="KW-1185">Reference proteome</keyword>
<evidence type="ECO:0000256" key="1">
    <source>
        <dbReference type="ARBA" id="ARBA00022679"/>
    </source>
</evidence>
<comment type="caution">
    <text evidence="3">The sequence shown here is derived from an EMBL/GenBank/DDBJ whole genome shotgun (WGS) entry which is preliminary data.</text>
</comment>
<sequence length="195" mass="21236">MTSVTGVAEAGTSNCRTLQDLYTDSSTAAARTLMPRSLEGQLTMEKTPGYFITREVPKRVHNMSRDVKLLVVVRDPITRAISDYTQTHSKWAGRLKSFENMALLDHRLGIAARLLQAVQRQVLSNGGAGFRVVIALDESDTLPALVVGLDLATVCVRVRALVCCVCVSGSTSGRSPLSRRQICECGYEACIQYPS</sequence>
<organism evidence="3 4">
    <name type="scientific">Pomacea canaliculata</name>
    <name type="common">Golden apple snail</name>
    <dbReference type="NCBI Taxonomy" id="400727"/>
    <lineage>
        <taxon>Eukaryota</taxon>
        <taxon>Metazoa</taxon>
        <taxon>Spiralia</taxon>
        <taxon>Lophotrochozoa</taxon>
        <taxon>Mollusca</taxon>
        <taxon>Gastropoda</taxon>
        <taxon>Caenogastropoda</taxon>
        <taxon>Architaenioglossa</taxon>
        <taxon>Ampullarioidea</taxon>
        <taxon>Ampullariidae</taxon>
        <taxon>Pomacea</taxon>
    </lineage>
</organism>
<protein>
    <recommendedName>
        <fullName evidence="5">Sulfotransferase domain-containing protein</fullName>
    </recommendedName>
</protein>
<gene>
    <name evidence="3" type="ORF">C0Q70_00224</name>
</gene>
<dbReference type="AlphaFoldDB" id="A0A2T7PW44"/>
<dbReference type="GO" id="GO:0008467">
    <property type="term" value="F:[heparan sulfate]-glucosamine 3-sulfotransferase activity"/>
    <property type="evidence" value="ECO:0007669"/>
    <property type="project" value="TreeGrafter"/>
</dbReference>
<dbReference type="OrthoDB" id="411451at2759"/>
<reference evidence="3 4" key="1">
    <citation type="submission" date="2018-04" db="EMBL/GenBank/DDBJ databases">
        <title>The genome of golden apple snail Pomacea canaliculata provides insight into stress tolerance and invasive adaptation.</title>
        <authorList>
            <person name="Liu C."/>
            <person name="Liu B."/>
            <person name="Ren Y."/>
            <person name="Zhang Y."/>
            <person name="Wang H."/>
            <person name="Li S."/>
            <person name="Jiang F."/>
            <person name="Yin L."/>
            <person name="Zhang G."/>
            <person name="Qian W."/>
            <person name="Fan W."/>
        </authorList>
    </citation>
    <scope>NUCLEOTIDE SEQUENCE [LARGE SCALE GENOMIC DNA]</scope>
    <source>
        <strain evidence="3">SZHN2017</strain>
        <tissue evidence="3">Muscle</tissue>
    </source>
</reference>
<evidence type="ECO:0008006" key="5">
    <source>
        <dbReference type="Google" id="ProtNLM"/>
    </source>
</evidence>
<dbReference type="PANTHER" id="PTHR10605">
    <property type="entry name" value="HEPARAN SULFATE SULFOTRANSFERASE"/>
    <property type="match status" value="1"/>
</dbReference>
<dbReference type="Gene3D" id="3.40.50.300">
    <property type="entry name" value="P-loop containing nucleotide triphosphate hydrolases"/>
    <property type="match status" value="1"/>
</dbReference>
<dbReference type="InterPro" id="IPR027417">
    <property type="entry name" value="P-loop_NTPase"/>
</dbReference>
<evidence type="ECO:0000256" key="2">
    <source>
        <dbReference type="PIRSR" id="PIRSR637359-2"/>
    </source>
</evidence>
<accession>A0A2T7PW44</accession>
<evidence type="ECO:0000313" key="3">
    <source>
        <dbReference type="EMBL" id="PVD37628.1"/>
    </source>
</evidence>
<evidence type="ECO:0000313" key="4">
    <source>
        <dbReference type="Proteomes" id="UP000245119"/>
    </source>
</evidence>
<dbReference type="STRING" id="400727.A0A2T7PW44"/>
<feature type="binding site" evidence="2">
    <location>
        <position position="82"/>
    </location>
    <ligand>
        <name>3'-phosphoadenylyl sulfate</name>
        <dbReference type="ChEBI" id="CHEBI:58339"/>
    </ligand>
</feature>
<dbReference type="InterPro" id="IPR037359">
    <property type="entry name" value="NST/OST"/>
</dbReference>